<proteinExistence type="predicted"/>
<feature type="compositionally biased region" description="Basic and acidic residues" evidence="1">
    <location>
        <begin position="7"/>
        <end position="23"/>
    </location>
</feature>
<accession>A0A0F8Y0T8</accession>
<reference evidence="2" key="1">
    <citation type="journal article" date="2015" name="Nature">
        <title>Complex archaea that bridge the gap between prokaryotes and eukaryotes.</title>
        <authorList>
            <person name="Spang A."/>
            <person name="Saw J.H."/>
            <person name="Jorgensen S.L."/>
            <person name="Zaremba-Niedzwiedzka K."/>
            <person name="Martijn J."/>
            <person name="Lind A.E."/>
            <person name="van Eijk R."/>
            <person name="Schleper C."/>
            <person name="Guy L."/>
            <person name="Ettema T.J."/>
        </authorList>
    </citation>
    <scope>NUCLEOTIDE SEQUENCE</scope>
</reference>
<feature type="non-terminal residue" evidence="2">
    <location>
        <position position="1"/>
    </location>
</feature>
<evidence type="ECO:0000313" key="2">
    <source>
        <dbReference type="EMBL" id="KKK67195.1"/>
    </source>
</evidence>
<evidence type="ECO:0000256" key="1">
    <source>
        <dbReference type="SAM" id="MobiDB-lite"/>
    </source>
</evidence>
<comment type="caution">
    <text evidence="2">The sequence shown here is derived from an EMBL/GenBank/DDBJ whole genome shotgun (WGS) entry which is preliminary data.</text>
</comment>
<organism evidence="2">
    <name type="scientific">marine sediment metagenome</name>
    <dbReference type="NCBI Taxonomy" id="412755"/>
    <lineage>
        <taxon>unclassified sequences</taxon>
        <taxon>metagenomes</taxon>
        <taxon>ecological metagenomes</taxon>
    </lineage>
</organism>
<feature type="region of interest" description="Disordered" evidence="1">
    <location>
        <begin position="1"/>
        <end position="23"/>
    </location>
</feature>
<dbReference type="EMBL" id="LAZR01059728">
    <property type="protein sequence ID" value="KKK67195.1"/>
    <property type="molecule type" value="Genomic_DNA"/>
</dbReference>
<gene>
    <name evidence="2" type="ORF">LCGC14_2956540</name>
</gene>
<sequence>TTLVSATEKRQNEYHEQDSPDNEHRYRLSAARGSHQSVSAWVDVGE</sequence>
<protein>
    <submittedName>
        <fullName evidence="2">Uncharacterized protein</fullName>
    </submittedName>
</protein>
<dbReference type="AlphaFoldDB" id="A0A0F8Y0T8"/>
<name>A0A0F8Y0T8_9ZZZZ</name>